<dbReference type="Gene3D" id="3.90.850.10">
    <property type="entry name" value="Fumarylacetoacetase-like, C-terminal domain"/>
    <property type="match status" value="1"/>
</dbReference>
<organism evidence="4 5">
    <name type="scientific">Ancrocorticia populi</name>
    <dbReference type="NCBI Taxonomy" id="2175228"/>
    <lineage>
        <taxon>Bacteria</taxon>
        <taxon>Bacillati</taxon>
        <taxon>Actinomycetota</taxon>
        <taxon>Actinomycetes</taxon>
        <taxon>Actinomycetales</taxon>
        <taxon>Actinomycetaceae</taxon>
        <taxon>Ancrocorticia</taxon>
    </lineage>
</organism>
<dbReference type="InterPro" id="IPR036663">
    <property type="entry name" value="Fumarylacetoacetase_C_sf"/>
</dbReference>
<proteinExistence type="predicted"/>
<dbReference type="GO" id="GO:0018773">
    <property type="term" value="F:acetylpyruvate hydrolase activity"/>
    <property type="evidence" value="ECO:0007669"/>
    <property type="project" value="TreeGrafter"/>
</dbReference>
<dbReference type="InterPro" id="IPR011234">
    <property type="entry name" value="Fumarylacetoacetase-like_C"/>
</dbReference>
<evidence type="ECO:0000313" key="5">
    <source>
        <dbReference type="Proteomes" id="UP000245283"/>
    </source>
</evidence>
<protein>
    <submittedName>
        <fullName evidence="4">2-hydroxyhepta-2,4-diene-1,7-dioate isomerase</fullName>
    </submittedName>
</protein>
<keyword evidence="5" id="KW-1185">Reference proteome</keyword>
<dbReference type="SUPFAM" id="SSF56529">
    <property type="entry name" value="FAH"/>
    <property type="match status" value="1"/>
</dbReference>
<evidence type="ECO:0000256" key="1">
    <source>
        <dbReference type="ARBA" id="ARBA00022723"/>
    </source>
</evidence>
<sequence length="246" mass="26144">MKIARISLDQGPRYAILDEDTHQYLVLTDDPMFGKVEVSGQRIAQDEAQLLSPMIPRSKVVGYIGSYGSAGTIEDLDMFLKPNTAVIGPDDPVILPSWAQTVRHEPELAVVISRACKDIPASRASGVIFGYTVANDVTAVAGDKARAKAFDTALPTGPVIETDLDVADLHVVSRVNGEVRREGRTSELAFSVDELVAYASTIFTLLPGDIILTGAPAGVGEIEAGDSVEVEVEGIGVVANPVMRRG</sequence>
<evidence type="ECO:0000259" key="2">
    <source>
        <dbReference type="Pfam" id="PF01557"/>
    </source>
</evidence>
<keyword evidence="4" id="KW-0413">Isomerase</keyword>
<feature type="domain" description="Fumarylacetoacetase-like C-terminal" evidence="2">
    <location>
        <begin position="77"/>
        <end position="242"/>
    </location>
</feature>
<dbReference type="Proteomes" id="UP000245283">
    <property type="component" value="Unassembled WGS sequence"/>
</dbReference>
<dbReference type="PANTHER" id="PTHR11820:SF7">
    <property type="entry name" value="ACYLPYRUVASE FAHD1, MITOCHONDRIAL"/>
    <property type="match status" value="1"/>
</dbReference>
<evidence type="ECO:0000259" key="3">
    <source>
        <dbReference type="Pfam" id="PF10370"/>
    </source>
</evidence>
<dbReference type="RefSeq" id="WP_109093177.1">
    <property type="nucleotide sequence ID" value="NZ_CAMELQ010000087.1"/>
</dbReference>
<dbReference type="Pfam" id="PF01557">
    <property type="entry name" value="FAA_hydrolase"/>
    <property type="match status" value="1"/>
</dbReference>
<gene>
    <name evidence="4" type="ORF">DD236_04725</name>
</gene>
<feature type="domain" description="Rv2993c-like N-terminal" evidence="3">
    <location>
        <begin position="1"/>
        <end position="53"/>
    </location>
</feature>
<dbReference type="OrthoDB" id="9805307at2"/>
<keyword evidence="1" id="KW-0479">Metal-binding</keyword>
<reference evidence="5" key="1">
    <citation type="submission" date="2018-05" db="EMBL/GenBank/DDBJ databases">
        <authorList>
            <person name="Li Y."/>
        </authorList>
    </citation>
    <scope>NUCLEOTIDE SEQUENCE [LARGE SCALE GENOMIC DNA]</scope>
    <source>
        <strain evidence="5">sk1b4</strain>
    </source>
</reference>
<dbReference type="InterPro" id="IPR018833">
    <property type="entry name" value="Rv2993c-like_N"/>
</dbReference>
<dbReference type="PANTHER" id="PTHR11820">
    <property type="entry name" value="ACYLPYRUVASE"/>
    <property type="match status" value="1"/>
</dbReference>
<dbReference type="AlphaFoldDB" id="A0A2V1KA84"/>
<evidence type="ECO:0000313" key="4">
    <source>
        <dbReference type="EMBL" id="PWF27682.1"/>
    </source>
</evidence>
<comment type="caution">
    <text evidence="4">The sequence shown here is derived from an EMBL/GenBank/DDBJ whole genome shotgun (WGS) entry which is preliminary data.</text>
</comment>
<accession>A0A2V1KA84</accession>
<dbReference type="Gene3D" id="2.30.30.370">
    <property type="entry name" value="FAH"/>
    <property type="match status" value="1"/>
</dbReference>
<dbReference type="Pfam" id="PF10370">
    <property type="entry name" value="Rv2993c-like_N"/>
    <property type="match status" value="1"/>
</dbReference>
<dbReference type="GO" id="GO:0046872">
    <property type="term" value="F:metal ion binding"/>
    <property type="evidence" value="ECO:0007669"/>
    <property type="project" value="UniProtKB-KW"/>
</dbReference>
<name>A0A2V1KA84_9ACTO</name>
<dbReference type="EMBL" id="QETB01000001">
    <property type="protein sequence ID" value="PWF27682.1"/>
    <property type="molecule type" value="Genomic_DNA"/>
</dbReference>
<dbReference type="GO" id="GO:0016853">
    <property type="term" value="F:isomerase activity"/>
    <property type="evidence" value="ECO:0007669"/>
    <property type="project" value="UniProtKB-KW"/>
</dbReference>